<accession>A0ABD2ECC4</accession>
<sequence>CDCGLRQRRDSAPASSAKAAGVAPLTSPRRVPRGVLDVARGDLAGWDARLPAGIRAEETPRWRRNRVRGGGEGGWRRKRRQCARPGGGLPRPEFQSSPRPQAPGAAYLEREGRGGARRAGHGRAAGARGCGGRRRHAAQRSVPRPGAARQGQTQGTAQPLQHPWGRSLQQVWSPSVRSRENQSHGPCQPLSCGGPGLRPACERLASAGASLASSLA</sequence>
<dbReference type="EMBL" id="JBFSEQ010000005">
    <property type="protein sequence ID" value="KAL2776740.1"/>
    <property type="molecule type" value="Genomic_DNA"/>
</dbReference>
<comment type="caution">
    <text evidence="2">The sequence shown here is derived from an EMBL/GenBank/DDBJ whole genome shotgun (WGS) entry which is preliminary data.</text>
</comment>
<protein>
    <submittedName>
        <fullName evidence="2">Uncharacterized protein</fullName>
    </submittedName>
</protein>
<keyword evidence="3" id="KW-1185">Reference proteome</keyword>
<feature type="compositionally biased region" description="Low complexity" evidence="1">
    <location>
        <begin position="12"/>
        <end position="23"/>
    </location>
</feature>
<dbReference type="AlphaFoldDB" id="A0ABD2ECC4"/>
<feature type="region of interest" description="Disordered" evidence="1">
    <location>
        <begin position="1"/>
        <end position="33"/>
    </location>
</feature>
<name>A0ABD2ECC4_DAUMA</name>
<reference evidence="2 3" key="1">
    <citation type="journal article" date="2024" name="G3 (Bethesda)">
        <title>A hybrid genome assembly of the endangered aye-aye (Daubentonia madagascariensis).</title>
        <authorList>
            <person name="Versoza C.J."/>
            <person name="Pfeifer S.P."/>
        </authorList>
    </citation>
    <scope>NUCLEOTIDE SEQUENCE [LARGE SCALE GENOMIC DNA]</scope>
    <source>
        <strain evidence="2">6821</strain>
    </source>
</reference>
<evidence type="ECO:0000313" key="2">
    <source>
        <dbReference type="EMBL" id="KAL2776740.1"/>
    </source>
</evidence>
<evidence type="ECO:0000256" key="1">
    <source>
        <dbReference type="SAM" id="MobiDB-lite"/>
    </source>
</evidence>
<evidence type="ECO:0000313" key="3">
    <source>
        <dbReference type="Proteomes" id="UP001610411"/>
    </source>
</evidence>
<feature type="non-terminal residue" evidence="2">
    <location>
        <position position="216"/>
    </location>
</feature>
<feature type="compositionally biased region" description="Polar residues" evidence="1">
    <location>
        <begin position="167"/>
        <end position="176"/>
    </location>
</feature>
<dbReference type="Proteomes" id="UP001610411">
    <property type="component" value="Unassembled WGS sequence"/>
</dbReference>
<feature type="compositionally biased region" description="Low complexity" evidence="1">
    <location>
        <begin position="144"/>
        <end position="159"/>
    </location>
</feature>
<organism evidence="2 3">
    <name type="scientific">Daubentonia madagascariensis</name>
    <name type="common">Aye-aye</name>
    <name type="synonym">Sciurus madagascariensis</name>
    <dbReference type="NCBI Taxonomy" id="31869"/>
    <lineage>
        <taxon>Eukaryota</taxon>
        <taxon>Metazoa</taxon>
        <taxon>Chordata</taxon>
        <taxon>Craniata</taxon>
        <taxon>Vertebrata</taxon>
        <taxon>Euteleostomi</taxon>
        <taxon>Mammalia</taxon>
        <taxon>Eutheria</taxon>
        <taxon>Euarchontoglires</taxon>
        <taxon>Primates</taxon>
        <taxon>Strepsirrhini</taxon>
        <taxon>Chiromyiformes</taxon>
        <taxon>Daubentoniidae</taxon>
        <taxon>Daubentonia</taxon>
    </lineage>
</organism>
<gene>
    <name evidence="2" type="ORF">WCI35_014573</name>
</gene>
<feature type="compositionally biased region" description="Basic and acidic residues" evidence="1">
    <location>
        <begin position="1"/>
        <end position="11"/>
    </location>
</feature>
<feature type="region of interest" description="Disordered" evidence="1">
    <location>
        <begin position="57"/>
        <end position="194"/>
    </location>
</feature>
<proteinExistence type="predicted"/>
<feature type="non-terminal residue" evidence="2">
    <location>
        <position position="1"/>
    </location>
</feature>